<keyword evidence="3" id="KW-0963">Cytoplasm</keyword>
<reference evidence="12" key="1">
    <citation type="submission" date="2025-08" db="UniProtKB">
        <authorList>
            <consortium name="Ensembl"/>
        </authorList>
    </citation>
    <scope>IDENTIFICATION</scope>
</reference>
<sequence length="544" mass="60499">MADSDGRQVDGVNHATGKIYRLKLFFNNEGKELTKEEKQRLRKEKKQHKKNKKDDKGPPEKEKEKEKASVPAPSKPATQSPAHKAAPAPVHASESAAAAEKPAKSKAELRAERRARQDSERTSKQGKKEGGQQSASSKPKATPNELQPVVKRLPEHVQVDDPAALKKLAKKLERQQVRQIHSCDLPIVPLRSDYGYKVSLFSHLHQYSRKSPPTLQISIPATVIHPSIVRLGLQYSQGIIAGSNARSVALLHTFKQVIQDYSTPPNEELSRDLVNKLSPYISFLSQCRPLSASMGNAIKYIKKEISNIPSQCKEEEAKGKLQACIDSYINEKIILASEAISKYAIEKISDGDVILVYGCSSLVNHILCKAFEKQRKFRVIVVDSRPRLEGREALRRLVKKGIRCTYVLISALSYILPEVSKVFLGAHALLANGYVMSRVGTSQIALVAKAYNVPVLVCCETYKFCERVQTDSFVSNELDDPDDLIVTRNGKSHLENWQTVKSLGLLNLVYDVTPPDFVDLVITDLGMIPCTSVPVVLRVKNVDQ</sequence>
<evidence type="ECO:0000256" key="8">
    <source>
        <dbReference type="ARBA" id="ARBA00044356"/>
    </source>
</evidence>
<comment type="subcellular location">
    <subcellularLocation>
        <location evidence="1">Cytoplasm</location>
        <location evidence="1">Cytosol</location>
    </subcellularLocation>
</comment>
<evidence type="ECO:0000256" key="11">
    <source>
        <dbReference type="SAM" id="MobiDB-lite"/>
    </source>
</evidence>
<dbReference type="FunFam" id="3.40.50.10470:FF:000002">
    <property type="entry name" value="Probable translation initiation factor eIF-2B subunit delta"/>
    <property type="match status" value="1"/>
</dbReference>
<comment type="similarity">
    <text evidence="2 10">Belongs to the eIF-2B alpha/beta/delta subunits family.</text>
</comment>
<keyword evidence="4" id="KW-0396">Initiation factor</keyword>
<evidence type="ECO:0000256" key="10">
    <source>
        <dbReference type="RuleBase" id="RU003814"/>
    </source>
</evidence>
<name>A0A8C2EA84_CYPCA</name>
<dbReference type="GO" id="GO:0005829">
    <property type="term" value="C:cytosol"/>
    <property type="evidence" value="ECO:0007669"/>
    <property type="project" value="UniProtKB-SubCell"/>
</dbReference>
<keyword evidence="5" id="KW-0648">Protein biosynthesis</keyword>
<dbReference type="InterPro" id="IPR000649">
    <property type="entry name" value="IF-2B-related"/>
</dbReference>
<dbReference type="Proteomes" id="UP000694701">
    <property type="component" value="Unplaced"/>
</dbReference>
<evidence type="ECO:0000256" key="9">
    <source>
        <dbReference type="ARBA" id="ARBA00046432"/>
    </source>
</evidence>
<evidence type="ECO:0000256" key="1">
    <source>
        <dbReference type="ARBA" id="ARBA00004514"/>
    </source>
</evidence>
<dbReference type="SUPFAM" id="SSF100950">
    <property type="entry name" value="NagB/RpiA/CoA transferase-like"/>
    <property type="match status" value="1"/>
</dbReference>
<organism evidence="12 13">
    <name type="scientific">Cyprinus carpio</name>
    <name type="common">Common carp</name>
    <dbReference type="NCBI Taxonomy" id="7962"/>
    <lineage>
        <taxon>Eukaryota</taxon>
        <taxon>Metazoa</taxon>
        <taxon>Chordata</taxon>
        <taxon>Craniata</taxon>
        <taxon>Vertebrata</taxon>
        <taxon>Euteleostomi</taxon>
        <taxon>Actinopterygii</taxon>
        <taxon>Neopterygii</taxon>
        <taxon>Teleostei</taxon>
        <taxon>Ostariophysi</taxon>
        <taxon>Cypriniformes</taxon>
        <taxon>Cyprinidae</taxon>
        <taxon>Cyprininae</taxon>
        <taxon>Cyprinus</taxon>
    </lineage>
</organism>
<feature type="compositionally biased region" description="Basic and acidic residues" evidence="11">
    <location>
        <begin position="101"/>
        <end position="130"/>
    </location>
</feature>
<dbReference type="InterPro" id="IPR037171">
    <property type="entry name" value="NagB/RpiA_transferase-like"/>
</dbReference>
<evidence type="ECO:0000256" key="5">
    <source>
        <dbReference type="ARBA" id="ARBA00022917"/>
    </source>
</evidence>
<dbReference type="GO" id="GO:0003743">
    <property type="term" value="F:translation initiation factor activity"/>
    <property type="evidence" value="ECO:0007669"/>
    <property type="project" value="UniProtKB-KW"/>
</dbReference>
<comment type="subunit">
    <text evidence="9">Component of the translation initiation factor 2B (eIF2B) complex which is a heterodecamer of two sets of five different subunits: alpha, beta, gamma, delta and epsilon. Subunits alpha, beta and delta comprise a regulatory subcomplex and subunits epsilon and gamma comprise a catalytic subcomplex. Within the complex, the hexameric regulatory complex resides at the center, with the two heterodimeric catalytic subcomplexes bound on opposite sides.</text>
</comment>
<comment type="function">
    <text evidence="6">Acts as a component of the translation initiation factor 2B (eIF2B) complex, which catalyzes the exchange of GDP for GTP on eukaryotic initiation factor 2 (eIF2) gamma subunit. Its guanine nucleotide exchange factor activity is repressed when bound to eIF2 complex phosphorylated on the alpha subunit, thereby limiting the amount of methionyl-initiator methionine tRNA available to the ribosome and consequently global translation is repressed.</text>
</comment>
<feature type="compositionally biased region" description="Basic residues" evidence="11">
    <location>
        <begin position="40"/>
        <end position="51"/>
    </location>
</feature>
<dbReference type="Gene3D" id="3.40.50.10470">
    <property type="entry name" value="Translation initiation factor eif-2b, domain 2"/>
    <property type="match status" value="1"/>
</dbReference>
<evidence type="ECO:0000256" key="7">
    <source>
        <dbReference type="ARBA" id="ARBA00044147"/>
    </source>
</evidence>
<protein>
    <recommendedName>
        <fullName evidence="7">Translation initiation factor eIF2B subunit delta</fullName>
    </recommendedName>
    <alternativeName>
        <fullName evidence="8">eIF2B GDP-GTP exchange factor subunit delta</fullName>
    </alternativeName>
</protein>
<evidence type="ECO:0000256" key="4">
    <source>
        <dbReference type="ARBA" id="ARBA00022540"/>
    </source>
</evidence>
<feature type="compositionally biased region" description="Basic and acidic residues" evidence="11">
    <location>
        <begin position="52"/>
        <end position="68"/>
    </location>
</feature>
<accession>A0A8C2EA84</accession>
<proteinExistence type="inferred from homology"/>
<feature type="compositionally biased region" description="Low complexity" evidence="11">
    <location>
        <begin position="81"/>
        <end position="100"/>
    </location>
</feature>
<dbReference type="InterPro" id="IPR042529">
    <property type="entry name" value="IF_2B-like_C"/>
</dbReference>
<evidence type="ECO:0000256" key="2">
    <source>
        <dbReference type="ARBA" id="ARBA00007251"/>
    </source>
</evidence>
<dbReference type="GO" id="GO:0005851">
    <property type="term" value="C:eukaryotic translation initiation factor 2B complex"/>
    <property type="evidence" value="ECO:0007669"/>
    <property type="project" value="UniProtKB-ARBA"/>
</dbReference>
<evidence type="ECO:0000313" key="12">
    <source>
        <dbReference type="Ensembl" id="ENSCCRP00020038195.1"/>
    </source>
</evidence>
<dbReference type="GO" id="GO:0048513">
    <property type="term" value="P:animal organ development"/>
    <property type="evidence" value="ECO:0007669"/>
    <property type="project" value="UniProtKB-ARBA"/>
</dbReference>
<dbReference type="AlphaFoldDB" id="A0A8C2EA84"/>
<evidence type="ECO:0000256" key="3">
    <source>
        <dbReference type="ARBA" id="ARBA00022490"/>
    </source>
</evidence>
<feature type="compositionally biased region" description="Basic and acidic residues" evidence="11">
    <location>
        <begin position="29"/>
        <end position="39"/>
    </location>
</feature>
<evidence type="ECO:0000256" key="6">
    <source>
        <dbReference type="ARBA" id="ARBA00043898"/>
    </source>
</evidence>
<dbReference type="GO" id="GO:0007417">
    <property type="term" value="P:central nervous system development"/>
    <property type="evidence" value="ECO:0007669"/>
    <property type="project" value="UniProtKB-ARBA"/>
</dbReference>
<feature type="region of interest" description="Disordered" evidence="11">
    <location>
        <begin position="27"/>
        <end position="155"/>
    </location>
</feature>
<dbReference type="Pfam" id="PF01008">
    <property type="entry name" value="IF-2B"/>
    <property type="match status" value="1"/>
</dbReference>
<dbReference type="PANTHER" id="PTHR10233">
    <property type="entry name" value="TRANSLATION INITIATION FACTOR EIF-2B"/>
    <property type="match status" value="1"/>
</dbReference>
<evidence type="ECO:0000313" key="13">
    <source>
        <dbReference type="Proteomes" id="UP000694701"/>
    </source>
</evidence>
<dbReference type="GO" id="GO:0005085">
    <property type="term" value="F:guanyl-nucleotide exchange factor activity"/>
    <property type="evidence" value="ECO:0007669"/>
    <property type="project" value="UniProtKB-ARBA"/>
</dbReference>
<dbReference type="Ensembl" id="ENSCCRT00020041695.1">
    <property type="protein sequence ID" value="ENSCCRP00020038195.1"/>
    <property type="gene ID" value="ENSCCRG00020016992.1"/>
</dbReference>
<dbReference type="PANTHER" id="PTHR10233:SF14">
    <property type="entry name" value="TRANSLATION INITIATION FACTOR EIF-2B SUBUNIT DELTA"/>
    <property type="match status" value="1"/>
</dbReference>